<dbReference type="FunFam" id="3.30.230.10:FF:000003">
    <property type="entry name" value="Elongation factor G"/>
    <property type="match status" value="1"/>
</dbReference>
<sequence>MKREFSLENTRNIGIMAHIDAGKTTTTERILYYTGKIHKIGETHEGASQMDWMEQEQERGITITSAATTAQWKGNRVNIIDTPGHVDFTVEVERSLRVLDGAVTVLDAQSGVEPQTETVWRQATTYGVPRIVFINKMDKMGADFLYSVGTLHERLQANAHPIQLPIGAEDEFKAIIDLVEMDVTYYDNEEGTALREGQPIPEEYQAQADEYREKLIEAIAEVNEEIMEKYFAGEEITKEELKAAIRKATIAVEFYPVICGTAFKHKGVRKMLDAVIDYLPSPVDVPAIKGTTPDGDETERPSSDEAPFAALAFKVMTDPFVGKLTFFRVYSGVLESGSYVQNSSKGKRERVGRILQMHANSREEISKVFAGDIAAAVGLKDTTTGDTLCEEKNLVILESMEFPEPVISLSVEPKSKADQDKMGQALQKLQEEDPTFRAHTDQETGQTIISGMGELHLDILVDRMRREFKVEANVGAPMVSYRETFRGSAQVQGKFTRQSGGRGQYGDVWIEFSPNEEGKGFEFENAIVGGVVPREYIPAVEAGLRDSLDRGVIAGYPLIDIKAKLFDGSYHDVDSNEMAFKIAASMALKAAASKCSPVLLEPMMKVEVVIPEEYLGDIMGNITSRRGRVEGMEARGNAQVVRAMVPLSEMFGYATTLRSATQGRGVFSMVFDHYEEVPKSISEEIIKKNKGE</sequence>
<keyword evidence="5 7" id="KW-0648">Protein biosynthesis</keyword>
<dbReference type="GO" id="GO:0005737">
    <property type="term" value="C:cytoplasm"/>
    <property type="evidence" value="ECO:0007669"/>
    <property type="project" value="UniProtKB-SubCell"/>
</dbReference>
<comment type="function">
    <text evidence="7">Catalyzes the GTP-dependent ribosomal translocation step during translation elongation. During this step, the ribosome changes from the pre-translocational (PRE) to the post-translocational (POST) state as the newly formed A-site-bound peptidyl-tRNA and P-site-bound deacylated tRNA move to the P and E sites, respectively. Catalyzes the coordinated movement of the two tRNA molecules, the mRNA and conformational changes in the ribosome.</text>
</comment>
<organism evidence="10 11">
    <name type="scientific">Lysinibacillus irui</name>
    <dbReference type="NCBI Taxonomy" id="2998077"/>
    <lineage>
        <taxon>Bacteria</taxon>
        <taxon>Bacillati</taxon>
        <taxon>Bacillota</taxon>
        <taxon>Bacilli</taxon>
        <taxon>Bacillales</taxon>
        <taxon>Bacillaceae</taxon>
        <taxon>Lysinibacillus</taxon>
    </lineage>
</organism>
<dbReference type="FunFam" id="3.30.70.240:FF:000001">
    <property type="entry name" value="Elongation factor G"/>
    <property type="match status" value="1"/>
</dbReference>
<feature type="domain" description="Tr-type G" evidence="8">
    <location>
        <begin position="8"/>
        <end position="283"/>
    </location>
</feature>
<dbReference type="HAMAP" id="MF_00054_B">
    <property type="entry name" value="EF_G_EF_2_B"/>
    <property type="match status" value="1"/>
</dbReference>
<dbReference type="CDD" id="cd03713">
    <property type="entry name" value="EFG_mtEFG_C"/>
    <property type="match status" value="1"/>
</dbReference>
<dbReference type="InterPro" id="IPR005225">
    <property type="entry name" value="Small_GTP-bd"/>
</dbReference>
<evidence type="ECO:0000313" key="10">
    <source>
        <dbReference type="EMBL" id="WDV06796.1"/>
    </source>
</evidence>
<dbReference type="CDD" id="cd04088">
    <property type="entry name" value="EFG_mtEFG_II"/>
    <property type="match status" value="1"/>
</dbReference>
<dbReference type="SMART" id="SM00889">
    <property type="entry name" value="EFG_IV"/>
    <property type="match status" value="1"/>
</dbReference>
<dbReference type="AlphaFoldDB" id="A0AAJ5RJM1"/>
<dbReference type="CDD" id="cd01886">
    <property type="entry name" value="EF-G"/>
    <property type="match status" value="1"/>
</dbReference>
<evidence type="ECO:0000313" key="12">
    <source>
        <dbReference type="Proteomes" id="UP001289615"/>
    </source>
</evidence>
<dbReference type="Pfam" id="PF14492">
    <property type="entry name" value="EFG_III"/>
    <property type="match status" value="1"/>
</dbReference>
<comment type="similarity">
    <text evidence="1 7">Belongs to the TRAFAC class translation factor GTPase superfamily. Classic translation factor GTPase family. EF-G/EF-2 subfamily.</text>
</comment>
<dbReference type="Proteomes" id="UP001289615">
    <property type="component" value="Unassembled WGS sequence"/>
</dbReference>
<evidence type="ECO:0000256" key="7">
    <source>
        <dbReference type="HAMAP-Rule" id="MF_00054"/>
    </source>
</evidence>
<dbReference type="InterPro" id="IPR014721">
    <property type="entry name" value="Ribsml_uS5_D2-typ_fold_subgr"/>
</dbReference>
<dbReference type="InterPro" id="IPR031157">
    <property type="entry name" value="G_TR_CS"/>
</dbReference>
<keyword evidence="12" id="KW-1185">Reference proteome</keyword>
<comment type="subcellular location">
    <subcellularLocation>
        <location evidence="7">Cytoplasm</location>
    </subcellularLocation>
</comment>
<dbReference type="NCBIfam" id="TIGR00231">
    <property type="entry name" value="small_GTP"/>
    <property type="match status" value="1"/>
</dbReference>
<dbReference type="EMBL" id="JAXUIA010000009">
    <property type="protein sequence ID" value="MEA0977280.1"/>
    <property type="molecule type" value="Genomic_DNA"/>
</dbReference>
<evidence type="ECO:0000256" key="4">
    <source>
        <dbReference type="ARBA" id="ARBA00022768"/>
    </source>
</evidence>
<feature type="binding site" evidence="7">
    <location>
        <begin position="17"/>
        <end position="24"/>
    </location>
    <ligand>
        <name>GTP</name>
        <dbReference type="ChEBI" id="CHEBI:37565"/>
    </ligand>
</feature>
<dbReference type="SUPFAM" id="SSF50447">
    <property type="entry name" value="Translation proteins"/>
    <property type="match status" value="1"/>
</dbReference>
<keyword evidence="6 7" id="KW-0342">GTP-binding</keyword>
<evidence type="ECO:0000256" key="6">
    <source>
        <dbReference type="ARBA" id="ARBA00023134"/>
    </source>
</evidence>
<dbReference type="InterPro" id="IPR020568">
    <property type="entry name" value="Ribosomal_Su5_D2-typ_SF"/>
</dbReference>
<dbReference type="FunFam" id="2.40.30.10:FF:000006">
    <property type="entry name" value="Elongation factor G"/>
    <property type="match status" value="1"/>
</dbReference>
<dbReference type="InterPro" id="IPR009000">
    <property type="entry name" value="Transl_B-barrel_sf"/>
</dbReference>
<dbReference type="NCBIfam" id="NF009379">
    <property type="entry name" value="PRK12740.1-3"/>
    <property type="match status" value="1"/>
</dbReference>
<dbReference type="InterPro" id="IPR000640">
    <property type="entry name" value="EFG_V-like"/>
</dbReference>
<dbReference type="Gene3D" id="3.30.230.10">
    <property type="match status" value="1"/>
</dbReference>
<reference evidence="9 12" key="2">
    <citation type="submission" date="2023-12" db="EMBL/GenBank/DDBJ databases">
        <title>Genome comparison identifies genes involved in endophytic behavior of Lysinibacillus irui and provides insights into its role as a plant-growth promoting bacterium.</title>
        <authorList>
            <person name="Hilario S."/>
            <person name="Matos I."/>
            <person name="Goncalves M.F.M."/>
            <person name="Pardo C.A."/>
            <person name="Santos M.J."/>
        </authorList>
    </citation>
    <scope>NUCLEOTIDE SEQUENCE [LARGE SCALE GENOMIC DNA]</scope>
    <source>
        <strain evidence="9 12">B3</strain>
    </source>
</reference>
<feature type="binding site" evidence="7">
    <location>
        <begin position="81"/>
        <end position="85"/>
    </location>
    <ligand>
        <name>GTP</name>
        <dbReference type="ChEBI" id="CHEBI:37565"/>
    </ligand>
</feature>
<dbReference type="InterPro" id="IPR035649">
    <property type="entry name" value="EFG_V"/>
</dbReference>
<accession>A0AAJ5RJM1</accession>
<dbReference type="GO" id="GO:0005525">
    <property type="term" value="F:GTP binding"/>
    <property type="evidence" value="ECO:0007669"/>
    <property type="project" value="UniProtKB-UniRule"/>
</dbReference>
<keyword evidence="3 7" id="KW-0547">Nucleotide-binding</keyword>
<dbReference type="Pfam" id="PF00679">
    <property type="entry name" value="EFG_C"/>
    <property type="match status" value="1"/>
</dbReference>
<name>A0AAJ5RJM1_9BACI</name>
<dbReference type="GO" id="GO:0003924">
    <property type="term" value="F:GTPase activity"/>
    <property type="evidence" value="ECO:0007669"/>
    <property type="project" value="InterPro"/>
</dbReference>
<dbReference type="SUPFAM" id="SSF52540">
    <property type="entry name" value="P-loop containing nucleoside triphosphate hydrolases"/>
    <property type="match status" value="1"/>
</dbReference>
<dbReference type="Gene3D" id="3.40.50.300">
    <property type="entry name" value="P-loop containing nucleotide triphosphate hydrolases"/>
    <property type="match status" value="1"/>
</dbReference>
<dbReference type="InterPro" id="IPR047872">
    <property type="entry name" value="EFG_IV"/>
</dbReference>
<dbReference type="InterPro" id="IPR035647">
    <property type="entry name" value="EFG_III/V"/>
</dbReference>
<evidence type="ECO:0000259" key="8">
    <source>
        <dbReference type="PROSITE" id="PS51722"/>
    </source>
</evidence>
<proteinExistence type="inferred from homology"/>
<dbReference type="SUPFAM" id="SSF54211">
    <property type="entry name" value="Ribosomal protein S5 domain 2-like"/>
    <property type="match status" value="1"/>
</dbReference>
<gene>
    <name evidence="7 10" type="primary">fusA</name>
    <name evidence="10" type="ORF">OU989_21685</name>
    <name evidence="9" type="ORF">U6C28_13295</name>
</gene>
<dbReference type="SMART" id="SM00838">
    <property type="entry name" value="EFG_C"/>
    <property type="match status" value="1"/>
</dbReference>
<dbReference type="Gene3D" id="3.30.70.240">
    <property type="match status" value="1"/>
</dbReference>
<dbReference type="PRINTS" id="PR00315">
    <property type="entry name" value="ELONGATNFCT"/>
</dbReference>
<dbReference type="GO" id="GO:0003746">
    <property type="term" value="F:translation elongation factor activity"/>
    <property type="evidence" value="ECO:0007669"/>
    <property type="project" value="UniProtKB-UniRule"/>
</dbReference>
<dbReference type="InterPro" id="IPR041095">
    <property type="entry name" value="EFG_II"/>
</dbReference>
<evidence type="ECO:0000313" key="9">
    <source>
        <dbReference type="EMBL" id="MEA0977280.1"/>
    </source>
</evidence>
<dbReference type="CDD" id="cd01434">
    <property type="entry name" value="EFG_mtEFG1_IV"/>
    <property type="match status" value="1"/>
</dbReference>
<dbReference type="PANTHER" id="PTHR43261">
    <property type="entry name" value="TRANSLATION ELONGATION FACTOR G-RELATED"/>
    <property type="match status" value="1"/>
</dbReference>
<dbReference type="Pfam" id="PF00009">
    <property type="entry name" value="GTP_EFTU"/>
    <property type="match status" value="1"/>
</dbReference>
<dbReference type="NCBIfam" id="TIGR00484">
    <property type="entry name" value="EF-G"/>
    <property type="match status" value="1"/>
</dbReference>
<dbReference type="InterPro" id="IPR004540">
    <property type="entry name" value="Transl_elong_EFG/EF2"/>
</dbReference>
<evidence type="ECO:0000256" key="1">
    <source>
        <dbReference type="ARBA" id="ARBA00005870"/>
    </source>
</evidence>
<dbReference type="InterPro" id="IPR005517">
    <property type="entry name" value="Transl_elong_EFG/EF2_IV"/>
</dbReference>
<dbReference type="PROSITE" id="PS51722">
    <property type="entry name" value="G_TR_2"/>
    <property type="match status" value="1"/>
</dbReference>
<evidence type="ECO:0000256" key="3">
    <source>
        <dbReference type="ARBA" id="ARBA00022741"/>
    </source>
</evidence>
<dbReference type="NCBIfam" id="NF009381">
    <property type="entry name" value="PRK12740.1-5"/>
    <property type="match status" value="1"/>
</dbReference>
<dbReference type="InterPro" id="IPR004161">
    <property type="entry name" value="EFTu-like_2"/>
</dbReference>
<dbReference type="SUPFAM" id="SSF54980">
    <property type="entry name" value="EF-G C-terminal domain-like"/>
    <property type="match status" value="2"/>
</dbReference>
<dbReference type="Proteomes" id="UP001219585">
    <property type="component" value="Chromosome"/>
</dbReference>
<dbReference type="PROSITE" id="PS00301">
    <property type="entry name" value="G_TR_1"/>
    <property type="match status" value="1"/>
</dbReference>
<protein>
    <recommendedName>
        <fullName evidence="2 7">Elongation factor G</fullName>
        <shortName evidence="7">EF-G</shortName>
    </recommendedName>
</protein>
<reference evidence="10" key="1">
    <citation type="submission" date="2022-11" db="EMBL/GenBank/DDBJ databases">
        <title>Lysinibacillus irui.</title>
        <authorList>
            <person name="Akintayo S.O."/>
        </authorList>
    </citation>
    <scope>NUCLEOTIDE SEQUENCE</scope>
    <source>
        <strain evidence="10">IRB4-01</strain>
    </source>
</reference>
<evidence type="ECO:0000256" key="5">
    <source>
        <dbReference type="ARBA" id="ARBA00022917"/>
    </source>
</evidence>
<dbReference type="EMBL" id="CP113527">
    <property type="protein sequence ID" value="WDV06796.1"/>
    <property type="molecule type" value="Genomic_DNA"/>
</dbReference>
<dbReference type="CDD" id="cd16262">
    <property type="entry name" value="EFG_III"/>
    <property type="match status" value="1"/>
</dbReference>
<dbReference type="Pfam" id="PF03764">
    <property type="entry name" value="EFG_IV"/>
    <property type="match status" value="1"/>
</dbReference>
<dbReference type="FunFam" id="3.30.70.870:FF:000001">
    <property type="entry name" value="Elongation factor G"/>
    <property type="match status" value="1"/>
</dbReference>
<dbReference type="Gene3D" id="3.30.70.870">
    <property type="entry name" value="Elongation Factor G (Translational Gtpase), domain 3"/>
    <property type="match status" value="1"/>
</dbReference>
<feature type="binding site" evidence="7">
    <location>
        <begin position="135"/>
        <end position="138"/>
    </location>
    <ligand>
        <name>GTP</name>
        <dbReference type="ChEBI" id="CHEBI:37565"/>
    </ligand>
</feature>
<dbReference type="Pfam" id="PF03144">
    <property type="entry name" value="GTP_EFTU_D2"/>
    <property type="match status" value="1"/>
</dbReference>
<dbReference type="PANTHER" id="PTHR43261:SF1">
    <property type="entry name" value="RIBOSOME-RELEASING FACTOR 2, MITOCHONDRIAL"/>
    <property type="match status" value="1"/>
</dbReference>
<dbReference type="Gene3D" id="2.40.30.10">
    <property type="entry name" value="Translation factors"/>
    <property type="match status" value="1"/>
</dbReference>
<dbReference type="FunFam" id="3.40.50.300:FF:000029">
    <property type="entry name" value="Elongation factor G"/>
    <property type="match status" value="1"/>
</dbReference>
<dbReference type="InterPro" id="IPR000795">
    <property type="entry name" value="T_Tr_GTP-bd_dom"/>
</dbReference>
<dbReference type="InterPro" id="IPR009022">
    <property type="entry name" value="EFG_III"/>
</dbReference>
<evidence type="ECO:0000256" key="2">
    <source>
        <dbReference type="ARBA" id="ARBA00017872"/>
    </source>
</evidence>
<keyword evidence="7" id="KW-0963">Cytoplasm</keyword>
<dbReference type="InterPro" id="IPR027417">
    <property type="entry name" value="P-loop_NTPase"/>
</dbReference>
<dbReference type="GO" id="GO:0032790">
    <property type="term" value="P:ribosome disassembly"/>
    <property type="evidence" value="ECO:0007669"/>
    <property type="project" value="TreeGrafter"/>
</dbReference>
<keyword evidence="4 7" id="KW-0251">Elongation factor</keyword>
<dbReference type="KEGG" id="liu:OU989_21685"/>
<evidence type="ECO:0000313" key="11">
    <source>
        <dbReference type="Proteomes" id="UP001219585"/>
    </source>
</evidence>
<dbReference type="RefSeq" id="WP_274794958.1">
    <property type="nucleotide sequence ID" value="NZ_CP113527.1"/>
</dbReference>